<dbReference type="AlphaFoldDB" id="A0AA36GR59"/>
<keyword evidence="4" id="KW-1185">Reference proteome</keyword>
<dbReference type="EMBL" id="CATQJL010000223">
    <property type="protein sequence ID" value="CAJ0596663.1"/>
    <property type="molecule type" value="Genomic_DNA"/>
</dbReference>
<evidence type="ECO:0000313" key="4">
    <source>
        <dbReference type="Proteomes" id="UP001176961"/>
    </source>
</evidence>
<dbReference type="Proteomes" id="UP001176961">
    <property type="component" value="Unassembled WGS sequence"/>
</dbReference>
<sequence length="439" mass="50163">MANSPSSVPRALYKRLFDTLQKSAATPQCVAGRGISSKKRDIGTSHPGACQSPLSLPSPLQSTSYHFTGKLLSFNKARVPPEFLFFPMADPLNDVLYQRMFRVFSYFADATSTGTLHPTQASFILDELLREAGRPSTSRGNSFSHDSVTFRELLNLIEVQFTDRKELEPAVERVFERIVGQVIRKGFVLFRCRGGGRSCIPKMQRNKWRSGWCSISPGVIYLWPLDKQINSDNRVTAPLDAETRVSDSAIEGDRFIWDVQIGKRVIEFAHFDPLISRGFVTDIRLAIERPTRSALQDFDHKRSLRHEGRRYDREISERQQLETEKRRLEFELEQERLALKDEEIVRGLATRMLEEEKQKSEHMERVLAELQHKLGQRLDTVLEGDTPELEQQELVYEESAAAVENGENGENGGGSHGQEEEDEEIWKKDDFLMISTQSI</sequence>
<keyword evidence="1" id="KW-0175">Coiled coil</keyword>
<gene>
    <name evidence="3" type="ORF">CYNAS_LOCUS8646</name>
</gene>
<evidence type="ECO:0000313" key="3">
    <source>
        <dbReference type="EMBL" id="CAJ0596663.1"/>
    </source>
</evidence>
<organism evidence="3 4">
    <name type="scientific">Cylicocyclus nassatus</name>
    <name type="common">Nematode worm</name>
    <dbReference type="NCBI Taxonomy" id="53992"/>
    <lineage>
        <taxon>Eukaryota</taxon>
        <taxon>Metazoa</taxon>
        <taxon>Ecdysozoa</taxon>
        <taxon>Nematoda</taxon>
        <taxon>Chromadorea</taxon>
        <taxon>Rhabditida</taxon>
        <taxon>Rhabditina</taxon>
        <taxon>Rhabditomorpha</taxon>
        <taxon>Strongyloidea</taxon>
        <taxon>Strongylidae</taxon>
        <taxon>Cylicocyclus</taxon>
    </lineage>
</organism>
<reference evidence="3" key="1">
    <citation type="submission" date="2023-07" db="EMBL/GenBank/DDBJ databases">
        <authorList>
            <consortium name="CYATHOMIX"/>
        </authorList>
    </citation>
    <scope>NUCLEOTIDE SEQUENCE</scope>
    <source>
        <strain evidence="3">N/A</strain>
    </source>
</reference>
<feature type="compositionally biased region" description="Low complexity" evidence="2">
    <location>
        <begin position="399"/>
        <end position="408"/>
    </location>
</feature>
<accession>A0AA36GR59</accession>
<evidence type="ECO:0000256" key="1">
    <source>
        <dbReference type="SAM" id="Coils"/>
    </source>
</evidence>
<protein>
    <submittedName>
        <fullName evidence="3">Uncharacterized protein</fullName>
    </submittedName>
</protein>
<feature type="region of interest" description="Disordered" evidence="2">
    <location>
        <begin position="399"/>
        <end position="429"/>
    </location>
</feature>
<feature type="coiled-coil region" evidence="1">
    <location>
        <begin position="311"/>
        <end position="373"/>
    </location>
</feature>
<evidence type="ECO:0000256" key="2">
    <source>
        <dbReference type="SAM" id="MobiDB-lite"/>
    </source>
</evidence>
<comment type="caution">
    <text evidence="3">The sequence shown here is derived from an EMBL/GenBank/DDBJ whole genome shotgun (WGS) entry which is preliminary data.</text>
</comment>
<proteinExistence type="predicted"/>
<name>A0AA36GR59_CYLNA</name>